<comment type="caution">
    <text evidence="3">The sequence shown here is derived from an EMBL/GenBank/DDBJ whole genome shotgun (WGS) entry which is preliminary data.</text>
</comment>
<evidence type="ECO:0000313" key="3">
    <source>
        <dbReference type="EMBL" id="KYG77754.1"/>
    </source>
</evidence>
<protein>
    <submittedName>
        <fullName evidence="3">HNH endonuclease</fullName>
    </submittedName>
</protein>
<proteinExistence type="predicted"/>
<dbReference type="Proteomes" id="UP000075606">
    <property type="component" value="Unassembled WGS sequence"/>
</dbReference>
<dbReference type="AlphaFoldDB" id="A0A150XGE4"/>
<keyword evidence="3" id="KW-0378">Hydrolase</keyword>
<keyword evidence="3" id="KW-0540">Nuclease</keyword>
<dbReference type="RefSeq" id="WP_068216431.1">
    <property type="nucleotide sequence ID" value="NZ_CP139724.1"/>
</dbReference>
<dbReference type="InterPro" id="IPR058813">
    <property type="entry name" value="DNA-SBD_ScoMcrA"/>
</dbReference>
<evidence type="ECO:0000313" key="4">
    <source>
        <dbReference type="Proteomes" id="UP000075606"/>
    </source>
</evidence>
<accession>A0A150XGE4</accession>
<dbReference type="Pfam" id="PF13391">
    <property type="entry name" value="HNH_2"/>
    <property type="match status" value="1"/>
</dbReference>
<dbReference type="InterPro" id="IPR011396">
    <property type="entry name" value="PT_DNA_restrict"/>
</dbReference>
<evidence type="ECO:0000259" key="2">
    <source>
        <dbReference type="Pfam" id="PF26340"/>
    </source>
</evidence>
<organism evidence="3 4">
    <name type="scientific">Roseivirga spongicola</name>
    <dbReference type="NCBI Taxonomy" id="333140"/>
    <lineage>
        <taxon>Bacteria</taxon>
        <taxon>Pseudomonadati</taxon>
        <taxon>Bacteroidota</taxon>
        <taxon>Cytophagia</taxon>
        <taxon>Cytophagales</taxon>
        <taxon>Roseivirgaceae</taxon>
        <taxon>Roseivirga</taxon>
    </lineage>
</organism>
<keyword evidence="3" id="KW-0255">Endonuclease</keyword>
<feature type="domain" description="ScoMcrA-like DNA sulfur-binding" evidence="2">
    <location>
        <begin position="21"/>
        <end position="161"/>
    </location>
</feature>
<dbReference type="EMBL" id="LRPC01000001">
    <property type="protein sequence ID" value="KYG77754.1"/>
    <property type="molecule type" value="Genomic_DNA"/>
</dbReference>
<keyword evidence="4" id="KW-1185">Reference proteome</keyword>
<sequence length="329" mass="38212">MEKHSTINGTPQQNEFLTKYLKVFRKLRIDRSHGIAPHKPILLLSIIQAYETKRISEPKIYLTPELVALFKTNWNKLVQTNHDCRISYPFFYMKSEGFWVLKPKAGFSNLNTMGSLVKSFANLNAAVEYAEIEKPLFELLNDASSRKALLQVLLEEYFPNTKGYFSEQDPVSLFNDLEYSFLNDPSEYYRDRTKELLTQKNDEEIFLRGSVFKREIPKIYDHSCCISGLRVSSMHNISMIDACHIIPFSESYDDTVTNGIALCPNLHRAFDRGLLSITPDFRVRVSEGFVEEGKLTLRQFEGQRISLPANKKYWPNRESLEWHGVNVFR</sequence>
<dbReference type="OrthoDB" id="67788at2"/>
<dbReference type="Pfam" id="PF26340">
    <property type="entry name" value="DNA-SBD_ScoMcrA"/>
    <property type="match status" value="1"/>
</dbReference>
<feature type="domain" description="HNH nuclease" evidence="1">
    <location>
        <begin position="224"/>
        <end position="277"/>
    </location>
</feature>
<dbReference type="GO" id="GO:0004519">
    <property type="term" value="F:endonuclease activity"/>
    <property type="evidence" value="ECO:0007669"/>
    <property type="project" value="UniProtKB-KW"/>
</dbReference>
<dbReference type="PIRSF" id="PIRSF030850">
    <property type="entry name" value="UCP030850"/>
    <property type="match status" value="1"/>
</dbReference>
<dbReference type="STRING" id="333140.AWW68_03020"/>
<gene>
    <name evidence="3" type="ORF">AWW68_03020</name>
</gene>
<reference evidence="3 4" key="1">
    <citation type="submission" date="2016-01" db="EMBL/GenBank/DDBJ databases">
        <title>Genome sequencing of Roseivirga spongicola UST030701-084.</title>
        <authorList>
            <person name="Selvaratnam C."/>
            <person name="Thevarajoo S."/>
            <person name="Goh K.M."/>
            <person name="Ee R."/>
            <person name="Chan K.-G."/>
            <person name="Chong C.S."/>
        </authorList>
    </citation>
    <scope>NUCLEOTIDE SEQUENCE [LARGE SCALE GENOMIC DNA]</scope>
    <source>
        <strain evidence="3 4">UST030701-084</strain>
    </source>
</reference>
<evidence type="ECO:0000259" key="1">
    <source>
        <dbReference type="Pfam" id="PF13391"/>
    </source>
</evidence>
<name>A0A150XGE4_9BACT</name>
<dbReference type="InterPro" id="IPR003615">
    <property type="entry name" value="HNH_nuc"/>
</dbReference>